<dbReference type="OrthoDB" id="9778595at2"/>
<evidence type="ECO:0000256" key="3">
    <source>
        <dbReference type="ARBA" id="ARBA00016337"/>
    </source>
</evidence>
<keyword evidence="5" id="KW-0808">Transferase</keyword>
<keyword evidence="8" id="KW-0460">Magnesium</keyword>
<dbReference type="PANTHER" id="PTHR30040:SF2">
    <property type="entry name" value="FAD:PROTEIN FMN TRANSFERASE"/>
    <property type="match status" value="1"/>
</dbReference>
<dbReference type="RefSeq" id="WP_097805287.1">
    <property type="nucleotide sequence ID" value="NZ_CBDIHF020000003.1"/>
</dbReference>
<dbReference type="InterPro" id="IPR024932">
    <property type="entry name" value="ApbE"/>
</dbReference>
<feature type="chain" id="PRO_5039942241" description="FAD:protein FMN transferase" evidence="11">
    <location>
        <begin position="27"/>
        <end position="294"/>
    </location>
</feature>
<evidence type="ECO:0000256" key="5">
    <source>
        <dbReference type="ARBA" id="ARBA00022679"/>
    </source>
</evidence>
<accession>A0A238KNB5</accession>
<dbReference type="GO" id="GO:0016740">
    <property type="term" value="F:transferase activity"/>
    <property type="evidence" value="ECO:0007669"/>
    <property type="project" value="UniProtKB-KW"/>
</dbReference>
<reference evidence="12 13" key="1">
    <citation type="submission" date="2017-05" db="EMBL/GenBank/DDBJ databases">
        <authorList>
            <person name="Song R."/>
            <person name="Chenine A.L."/>
            <person name="Ruprecht R.M."/>
        </authorList>
    </citation>
    <scope>NUCLEOTIDE SEQUENCE [LARGE SCALE GENOMIC DNA]</scope>
    <source>
        <strain evidence="12 13">CECT 8663</strain>
    </source>
</reference>
<dbReference type="AlphaFoldDB" id="A0A238KNB5"/>
<comment type="catalytic activity">
    <reaction evidence="10">
        <text>L-threonyl-[protein] + FAD = FMN-L-threonyl-[protein] + AMP + H(+)</text>
        <dbReference type="Rhea" id="RHEA:36847"/>
        <dbReference type="Rhea" id="RHEA-COMP:11060"/>
        <dbReference type="Rhea" id="RHEA-COMP:11061"/>
        <dbReference type="ChEBI" id="CHEBI:15378"/>
        <dbReference type="ChEBI" id="CHEBI:30013"/>
        <dbReference type="ChEBI" id="CHEBI:57692"/>
        <dbReference type="ChEBI" id="CHEBI:74257"/>
        <dbReference type="ChEBI" id="CHEBI:456215"/>
        <dbReference type="EC" id="2.7.1.180"/>
    </reaction>
</comment>
<proteinExistence type="predicted"/>
<dbReference type="Proteomes" id="UP000220836">
    <property type="component" value="Unassembled WGS sequence"/>
</dbReference>
<evidence type="ECO:0000256" key="1">
    <source>
        <dbReference type="ARBA" id="ARBA00001946"/>
    </source>
</evidence>
<dbReference type="PROSITE" id="PS51318">
    <property type="entry name" value="TAT"/>
    <property type="match status" value="1"/>
</dbReference>
<evidence type="ECO:0000256" key="4">
    <source>
        <dbReference type="ARBA" id="ARBA00022630"/>
    </source>
</evidence>
<dbReference type="EC" id="2.7.1.180" evidence="2"/>
<protein>
    <recommendedName>
        <fullName evidence="3">FAD:protein FMN transferase</fullName>
        <ecNumber evidence="2">2.7.1.180</ecNumber>
    </recommendedName>
    <alternativeName>
        <fullName evidence="9">Flavin transferase</fullName>
    </alternativeName>
</protein>
<evidence type="ECO:0000256" key="8">
    <source>
        <dbReference type="ARBA" id="ARBA00022842"/>
    </source>
</evidence>
<dbReference type="InterPro" id="IPR003374">
    <property type="entry name" value="ApbE-like_sf"/>
</dbReference>
<sequence length="294" mass="30298">MSLLNRRRFLSIAAAGGVLAGSPALAAAPSAFWKGRALGAGASMQLVGIDNVDASAIFARVEAEIVRLEKVFSLYLPDSEIARLNASGTLTGPSFDLLQVLSLSGRLNRATDGAFDPTIQPVWQAKATGADAATAQDLVGWQHVQFDSAQVRLGAGQSITLNGIAQGYITDKIAALLRAQGLRDVLVDMGEVVGLGHRPDGTAWKMGVAAPDGTLLHRVQLSDRALATSAANGTVLADGPHILDPKGGRTAHGIVSVSAPSAALADGLSTALCLMDDAAAVLVHFPEAELVLRA</sequence>
<keyword evidence="6" id="KW-0479">Metal-binding</keyword>
<dbReference type="EMBL" id="FXYH01000010">
    <property type="protein sequence ID" value="SMX44171.1"/>
    <property type="molecule type" value="Genomic_DNA"/>
</dbReference>
<evidence type="ECO:0000256" key="7">
    <source>
        <dbReference type="ARBA" id="ARBA00022827"/>
    </source>
</evidence>
<dbReference type="SUPFAM" id="SSF143631">
    <property type="entry name" value="ApbE-like"/>
    <property type="match status" value="1"/>
</dbReference>
<name>A0A238KNB5_9RHOB</name>
<dbReference type="PANTHER" id="PTHR30040">
    <property type="entry name" value="THIAMINE BIOSYNTHESIS LIPOPROTEIN APBE"/>
    <property type="match status" value="1"/>
</dbReference>
<dbReference type="Pfam" id="PF02424">
    <property type="entry name" value="ApbE"/>
    <property type="match status" value="1"/>
</dbReference>
<keyword evidence="7" id="KW-0274">FAD</keyword>
<keyword evidence="12" id="KW-0449">Lipoprotein</keyword>
<gene>
    <name evidence="12" type="primary">apbE</name>
    <name evidence="12" type="ORF">PEV8663_02807</name>
</gene>
<dbReference type="Gene3D" id="3.10.520.10">
    <property type="entry name" value="ApbE-like domains"/>
    <property type="match status" value="1"/>
</dbReference>
<evidence type="ECO:0000313" key="12">
    <source>
        <dbReference type="EMBL" id="SMX44171.1"/>
    </source>
</evidence>
<dbReference type="InterPro" id="IPR006311">
    <property type="entry name" value="TAT_signal"/>
</dbReference>
<evidence type="ECO:0000256" key="2">
    <source>
        <dbReference type="ARBA" id="ARBA00011955"/>
    </source>
</evidence>
<evidence type="ECO:0000313" key="13">
    <source>
        <dbReference type="Proteomes" id="UP000220836"/>
    </source>
</evidence>
<keyword evidence="4" id="KW-0285">Flavoprotein</keyword>
<evidence type="ECO:0000256" key="11">
    <source>
        <dbReference type="SAM" id="SignalP"/>
    </source>
</evidence>
<comment type="cofactor">
    <cofactor evidence="1">
        <name>Mg(2+)</name>
        <dbReference type="ChEBI" id="CHEBI:18420"/>
    </cofactor>
</comment>
<keyword evidence="13" id="KW-1185">Reference proteome</keyword>
<organism evidence="12 13">
    <name type="scientific">Pelagimonas varians</name>
    <dbReference type="NCBI Taxonomy" id="696760"/>
    <lineage>
        <taxon>Bacteria</taxon>
        <taxon>Pseudomonadati</taxon>
        <taxon>Pseudomonadota</taxon>
        <taxon>Alphaproteobacteria</taxon>
        <taxon>Rhodobacterales</taxon>
        <taxon>Roseobacteraceae</taxon>
        <taxon>Pelagimonas</taxon>
    </lineage>
</organism>
<feature type="signal peptide" evidence="11">
    <location>
        <begin position="1"/>
        <end position="26"/>
    </location>
</feature>
<keyword evidence="11" id="KW-0732">Signal</keyword>
<evidence type="ECO:0000256" key="10">
    <source>
        <dbReference type="ARBA" id="ARBA00048540"/>
    </source>
</evidence>
<evidence type="ECO:0000256" key="9">
    <source>
        <dbReference type="ARBA" id="ARBA00031306"/>
    </source>
</evidence>
<evidence type="ECO:0000256" key="6">
    <source>
        <dbReference type="ARBA" id="ARBA00022723"/>
    </source>
</evidence>
<dbReference type="GO" id="GO:0046872">
    <property type="term" value="F:metal ion binding"/>
    <property type="evidence" value="ECO:0007669"/>
    <property type="project" value="UniProtKB-KW"/>
</dbReference>